<name>A0A9P4M3J9_9PEZI</name>
<protein>
    <submittedName>
        <fullName evidence="1">Uncharacterized protein</fullName>
    </submittedName>
</protein>
<reference evidence="1" key="1">
    <citation type="journal article" date="2020" name="Stud. Mycol.">
        <title>101 Dothideomycetes genomes: a test case for predicting lifestyles and emergence of pathogens.</title>
        <authorList>
            <person name="Haridas S."/>
            <person name="Albert R."/>
            <person name="Binder M."/>
            <person name="Bloem J."/>
            <person name="Labutti K."/>
            <person name="Salamov A."/>
            <person name="Andreopoulos B."/>
            <person name="Baker S."/>
            <person name="Barry K."/>
            <person name="Bills G."/>
            <person name="Bluhm B."/>
            <person name="Cannon C."/>
            <person name="Castanera R."/>
            <person name="Culley D."/>
            <person name="Daum C."/>
            <person name="Ezra D."/>
            <person name="Gonzalez J."/>
            <person name="Henrissat B."/>
            <person name="Kuo A."/>
            <person name="Liang C."/>
            <person name="Lipzen A."/>
            <person name="Lutzoni F."/>
            <person name="Magnuson J."/>
            <person name="Mondo S."/>
            <person name="Nolan M."/>
            <person name="Ohm R."/>
            <person name="Pangilinan J."/>
            <person name="Park H.-J."/>
            <person name="Ramirez L."/>
            <person name="Alfaro M."/>
            <person name="Sun H."/>
            <person name="Tritt A."/>
            <person name="Yoshinaga Y."/>
            <person name="Zwiers L.-H."/>
            <person name="Turgeon B."/>
            <person name="Goodwin S."/>
            <person name="Spatafora J."/>
            <person name="Crous P."/>
            <person name="Grigoriev I."/>
        </authorList>
    </citation>
    <scope>NUCLEOTIDE SEQUENCE</scope>
    <source>
        <strain evidence="1">CBS 133067</strain>
    </source>
</reference>
<proteinExistence type="predicted"/>
<accession>A0A9P4M3J9</accession>
<dbReference type="InterPro" id="IPR052400">
    <property type="entry name" value="Zn2-C6_fungal_TF"/>
</dbReference>
<evidence type="ECO:0000313" key="2">
    <source>
        <dbReference type="Proteomes" id="UP000799772"/>
    </source>
</evidence>
<dbReference type="EMBL" id="ML978138">
    <property type="protein sequence ID" value="KAF2093342.1"/>
    <property type="molecule type" value="Genomic_DNA"/>
</dbReference>
<sequence length="297" mass="34327">MPDCNGSPARDMWQRTIPQVAFESEVVLNPMLALSALHLHAHSPNNSTMAVALRRYLDQSLVHHRQALRSPGKELSEQLWLSAVILSNIYWLLARQLQPDEVYEVPLGMWKLMQGVSMLFIQEKSYLGRLGYGWFGDEPKPRVLTVDELPSAARAQLQSVEEDLAYLLDAFDVPTLPEDDRSTYMEAKDYVLYHYRVFYSGAAARTLRRYIGTMAVRCRPAYRSKLERHDALAMALMARVLVLLNGLEHAWWMNGEGDYKVLERDIPGMRELMPEYLRWTMDWPCKVLNRVILLNRS</sequence>
<organism evidence="1 2">
    <name type="scientific">Rhizodiscina lignyota</name>
    <dbReference type="NCBI Taxonomy" id="1504668"/>
    <lineage>
        <taxon>Eukaryota</taxon>
        <taxon>Fungi</taxon>
        <taxon>Dikarya</taxon>
        <taxon>Ascomycota</taxon>
        <taxon>Pezizomycotina</taxon>
        <taxon>Dothideomycetes</taxon>
        <taxon>Pleosporomycetidae</taxon>
        <taxon>Aulographales</taxon>
        <taxon>Rhizodiscinaceae</taxon>
        <taxon>Rhizodiscina</taxon>
    </lineage>
</organism>
<dbReference type="PANTHER" id="PTHR47657:SF14">
    <property type="entry name" value="ZN(2)-C6 FUNGAL-TYPE DOMAIN-CONTAINING PROTEIN"/>
    <property type="match status" value="1"/>
</dbReference>
<dbReference type="Pfam" id="PF11951">
    <property type="entry name" value="Fungal_trans_2"/>
    <property type="match status" value="1"/>
</dbReference>
<dbReference type="GO" id="GO:0000981">
    <property type="term" value="F:DNA-binding transcription factor activity, RNA polymerase II-specific"/>
    <property type="evidence" value="ECO:0007669"/>
    <property type="project" value="TreeGrafter"/>
</dbReference>
<dbReference type="Proteomes" id="UP000799772">
    <property type="component" value="Unassembled WGS sequence"/>
</dbReference>
<comment type="caution">
    <text evidence="1">The sequence shown here is derived from an EMBL/GenBank/DDBJ whole genome shotgun (WGS) entry which is preliminary data.</text>
</comment>
<dbReference type="OrthoDB" id="3546279at2759"/>
<evidence type="ECO:0000313" key="1">
    <source>
        <dbReference type="EMBL" id="KAF2093342.1"/>
    </source>
</evidence>
<dbReference type="AlphaFoldDB" id="A0A9P4M3J9"/>
<keyword evidence="2" id="KW-1185">Reference proteome</keyword>
<dbReference type="PANTHER" id="PTHR47657">
    <property type="entry name" value="STEROL REGULATORY ELEMENT-BINDING PROTEIN ECM22"/>
    <property type="match status" value="1"/>
</dbReference>
<gene>
    <name evidence="1" type="ORF">NA57DRAFT_48253</name>
</gene>
<dbReference type="InterPro" id="IPR021858">
    <property type="entry name" value="Fun_TF"/>
</dbReference>